<dbReference type="GO" id="GO:0016624">
    <property type="term" value="F:oxidoreductase activity, acting on the aldehyde or oxo group of donors, disulfide as acceptor"/>
    <property type="evidence" value="ECO:0007669"/>
    <property type="project" value="InterPro"/>
</dbReference>
<dbReference type="InterPro" id="IPR001017">
    <property type="entry name" value="DH_E1"/>
</dbReference>
<dbReference type="Proteomes" id="UP000035268">
    <property type="component" value="Chromosome"/>
</dbReference>
<dbReference type="SUPFAM" id="SSF52922">
    <property type="entry name" value="TK C-terminal domain-like"/>
    <property type="match status" value="1"/>
</dbReference>
<dbReference type="PATRIC" id="fig|1609981.3.peg.1486"/>
<keyword evidence="3" id="KW-0560">Oxidoreductase</keyword>
<dbReference type="InterPro" id="IPR033248">
    <property type="entry name" value="Transketolase_C"/>
</dbReference>
<dbReference type="CDD" id="cd07036">
    <property type="entry name" value="TPP_PYR_E1-PDHc-beta_like"/>
    <property type="match status" value="1"/>
</dbReference>
<organism evidence="6 7">
    <name type="scientific">Kiritimatiella glycovorans</name>
    <dbReference type="NCBI Taxonomy" id="1307763"/>
    <lineage>
        <taxon>Bacteria</taxon>
        <taxon>Pseudomonadati</taxon>
        <taxon>Kiritimatiellota</taxon>
        <taxon>Kiritimatiellia</taxon>
        <taxon>Kiritimatiellales</taxon>
        <taxon>Kiritimatiellaceae</taxon>
        <taxon>Kiritimatiella</taxon>
    </lineage>
</organism>
<keyword evidence="4" id="KW-0786">Thiamine pyrophosphate</keyword>
<comment type="cofactor">
    <cofactor evidence="1">
        <name>thiamine diphosphate</name>
        <dbReference type="ChEBI" id="CHEBI:58937"/>
    </cofactor>
</comment>
<dbReference type="SMART" id="SM00861">
    <property type="entry name" value="Transket_pyr"/>
    <property type="match status" value="1"/>
</dbReference>
<reference evidence="7" key="1">
    <citation type="submission" date="2015-02" db="EMBL/GenBank/DDBJ databases">
        <title>Description and complete genome sequence of the first cultured representative of the subdivision 5 of the Verrucomicrobia phylum.</title>
        <authorList>
            <person name="Spring S."/>
            <person name="Bunk B."/>
            <person name="Sproer C."/>
            <person name="Klenk H.-P."/>
        </authorList>
    </citation>
    <scope>NUCLEOTIDE SEQUENCE [LARGE SCALE GENOMIC DNA]</scope>
    <source>
        <strain evidence="7">L21-Fru-AB</strain>
    </source>
</reference>
<evidence type="ECO:0000256" key="4">
    <source>
        <dbReference type="ARBA" id="ARBA00023052"/>
    </source>
</evidence>
<comment type="function">
    <text evidence="2">E1 component of the 2-oxoglutarate dehydrogenase (OGDH) complex which catalyzes the decarboxylation of 2-oxoglutarate, the first step in the conversion of 2-oxoglutarate to succinyl-CoA and CO(2).</text>
</comment>
<keyword evidence="6" id="KW-0670">Pyruvate</keyword>
<sequence length="762" mass="83057">MPNYLSDNRPDFTPFEIDCGKIPGFQYRGDLKHEVDHGLEKEEIPRLLENMLMVREVEEMIIKLRSGAYEATADFEYRGPTHVSIGQEGTAVGACTALAPTDKITSTHRGHGDSMAKGTAAIFAMDEDELRARVPDAKGSSREELLEAALEDHAYRTIGELFGKDDGYCKGRGGGMHIADFSIGHLGANAIVGGGVPIATGAAMALRYLRDEEVVCCFAGDGAYANGVVLEALNWAAQYQFTNKLSKADRKGLPIIFVVQNNHYGMTHRTDNEVMGVETLARRGAGFADDNMKAETVNGMDILAVRDAVGRAAETCRKGEGPVLLEVSTYRYYGHSLSDPRNEYRTREEEQAWRDIDPIDTFIAQVLEQKLMSEDEVEALRKKVADRNARAAVRAAESADPDPADVLKYLYTDTVCDEVPDEHAKVEIVNEPPEIKRDDDQRTTYRDAIKEALIEEMKRDDRVIVYGEDVADYGGAFKATKGLLETFGRDRVFNTPISEACICGTAVGAAMAGLRPVAELMYMDFSLMASDQIANQAAKWHYMSGAQTEVPLVYRASVGGGKGYGGQHSQTLESVFAHIPGLYVVYPATPYDAKGLLKSAIRDNNPVMFVESQILYGKKGVVPPEDYTLPLGRSDVKREGGDLTLVTWGPMLHDVLKAADTLSGEGVEADVIDLLSLVPLDLQPVLDSVRKTGRCVVASHAVSVGSFTAEVASRITHEAFDYLDAPVMRVGARDGIAPQSHVLEAAFLPDADDILSAAKGIL</sequence>
<dbReference type="PANTHER" id="PTHR43257:SF2">
    <property type="entry name" value="PYRUVATE DEHYDROGENASE E1 COMPONENT SUBUNIT BETA"/>
    <property type="match status" value="1"/>
</dbReference>
<dbReference type="CDD" id="cd02000">
    <property type="entry name" value="TPP_E1_PDC_ADC_BCADC"/>
    <property type="match status" value="1"/>
</dbReference>
<dbReference type="RefSeq" id="WP_052881985.1">
    <property type="nucleotide sequence ID" value="NZ_CP010904.1"/>
</dbReference>
<dbReference type="STRING" id="1307763.L21SP4_01431"/>
<dbReference type="AlphaFoldDB" id="A0A0G3EEC5"/>
<dbReference type="KEGG" id="vbl:L21SP4_01431"/>
<evidence type="ECO:0000313" key="6">
    <source>
        <dbReference type="EMBL" id="AKJ64678.1"/>
    </source>
</evidence>
<dbReference type="SUPFAM" id="SSF52518">
    <property type="entry name" value="Thiamin diphosphate-binding fold (THDP-binding)"/>
    <property type="match status" value="2"/>
</dbReference>
<dbReference type="Gene3D" id="3.40.50.970">
    <property type="match status" value="2"/>
</dbReference>
<gene>
    <name evidence="6" type="ORF">L21SP4_01431</name>
</gene>
<dbReference type="Pfam" id="PF02779">
    <property type="entry name" value="Transket_pyr"/>
    <property type="match status" value="1"/>
</dbReference>
<protein>
    <submittedName>
        <fullName evidence="6">Pyruvate dehydrogenase E1 component, beta subunit</fullName>
    </submittedName>
</protein>
<keyword evidence="7" id="KW-1185">Reference proteome</keyword>
<dbReference type="Pfam" id="PF02780">
    <property type="entry name" value="Transketolase_C"/>
    <property type="match status" value="1"/>
</dbReference>
<reference evidence="6 7" key="2">
    <citation type="journal article" date="2016" name="ISME J.">
        <title>Characterization of the first cultured representative of Verrucomicrobia subdivision 5 indicates the proposal of a novel phylum.</title>
        <authorList>
            <person name="Spring S."/>
            <person name="Bunk B."/>
            <person name="Sproer C."/>
            <person name="Schumann P."/>
            <person name="Rohde M."/>
            <person name="Tindall B.J."/>
            <person name="Klenk H.P."/>
        </authorList>
    </citation>
    <scope>NUCLEOTIDE SEQUENCE [LARGE SCALE GENOMIC DNA]</scope>
    <source>
        <strain evidence="6 7">L21-Fru-AB</strain>
    </source>
</reference>
<dbReference type="FunFam" id="3.40.50.970:FF:000001">
    <property type="entry name" value="Pyruvate dehydrogenase E1 beta subunit"/>
    <property type="match status" value="1"/>
</dbReference>
<evidence type="ECO:0000256" key="2">
    <source>
        <dbReference type="ARBA" id="ARBA00003906"/>
    </source>
</evidence>
<dbReference type="Pfam" id="PF00676">
    <property type="entry name" value="E1_dh"/>
    <property type="match status" value="1"/>
</dbReference>
<evidence type="ECO:0000256" key="1">
    <source>
        <dbReference type="ARBA" id="ARBA00001964"/>
    </source>
</evidence>
<dbReference type="InterPro" id="IPR009014">
    <property type="entry name" value="Transketo_C/PFOR_II"/>
</dbReference>
<evidence type="ECO:0000313" key="7">
    <source>
        <dbReference type="Proteomes" id="UP000035268"/>
    </source>
</evidence>
<feature type="domain" description="Transketolase-like pyrimidine-binding" evidence="5">
    <location>
        <begin position="443"/>
        <end position="618"/>
    </location>
</feature>
<dbReference type="OrthoDB" id="8732661at2"/>
<dbReference type="InterPro" id="IPR029061">
    <property type="entry name" value="THDP-binding"/>
</dbReference>
<dbReference type="NCBIfam" id="NF006667">
    <property type="entry name" value="PRK09212.1"/>
    <property type="match status" value="1"/>
</dbReference>
<dbReference type="InterPro" id="IPR005475">
    <property type="entry name" value="Transketolase-like_Pyr-bd"/>
</dbReference>
<dbReference type="PANTHER" id="PTHR43257">
    <property type="entry name" value="PYRUVATE DEHYDROGENASE E1 COMPONENT BETA SUBUNIT"/>
    <property type="match status" value="1"/>
</dbReference>
<dbReference type="FunFam" id="3.40.50.920:FF:000001">
    <property type="entry name" value="Pyruvate dehydrogenase E1 beta subunit"/>
    <property type="match status" value="1"/>
</dbReference>
<dbReference type="EMBL" id="CP010904">
    <property type="protein sequence ID" value="AKJ64678.1"/>
    <property type="molecule type" value="Genomic_DNA"/>
</dbReference>
<evidence type="ECO:0000259" key="5">
    <source>
        <dbReference type="SMART" id="SM00861"/>
    </source>
</evidence>
<proteinExistence type="predicted"/>
<accession>A0A0G3EEC5</accession>
<name>A0A0G3EEC5_9BACT</name>
<evidence type="ECO:0000256" key="3">
    <source>
        <dbReference type="ARBA" id="ARBA00023002"/>
    </source>
</evidence>
<dbReference type="Gene3D" id="3.40.50.920">
    <property type="match status" value="1"/>
</dbReference>